<feature type="domain" description="WW" evidence="2">
    <location>
        <begin position="82"/>
        <end position="116"/>
    </location>
</feature>
<feature type="region of interest" description="Disordered" evidence="1">
    <location>
        <begin position="37"/>
        <end position="68"/>
    </location>
</feature>
<evidence type="ECO:0000259" key="2">
    <source>
        <dbReference type="PROSITE" id="PS50020"/>
    </source>
</evidence>
<dbReference type="AlphaFoldDB" id="A0A813T6J2"/>
<evidence type="ECO:0000313" key="3">
    <source>
        <dbReference type="EMBL" id="CAF0806211.1"/>
    </source>
</evidence>
<proteinExistence type="predicted"/>
<feature type="region of interest" description="Disordered" evidence="1">
    <location>
        <begin position="126"/>
        <end position="195"/>
    </location>
</feature>
<dbReference type="Proteomes" id="UP000663879">
    <property type="component" value="Unassembled WGS sequence"/>
</dbReference>
<dbReference type="EMBL" id="CAJNOC010000814">
    <property type="protein sequence ID" value="CAF0806211.1"/>
    <property type="molecule type" value="Genomic_DNA"/>
</dbReference>
<dbReference type="InterPro" id="IPR036020">
    <property type="entry name" value="WW_dom_sf"/>
</dbReference>
<dbReference type="OrthoDB" id="42462at2759"/>
<keyword evidence="4" id="KW-1185">Reference proteome</keyword>
<dbReference type="Gene3D" id="2.20.70.10">
    <property type="match status" value="1"/>
</dbReference>
<feature type="compositionally biased region" description="Basic and acidic residues" evidence="1">
    <location>
        <begin position="126"/>
        <end position="160"/>
    </location>
</feature>
<evidence type="ECO:0000256" key="1">
    <source>
        <dbReference type="SAM" id="MobiDB-lite"/>
    </source>
</evidence>
<name>A0A813T6J2_9BILA</name>
<evidence type="ECO:0000313" key="4">
    <source>
        <dbReference type="Proteomes" id="UP000663879"/>
    </source>
</evidence>
<reference evidence="3" key="1">
    <citation type="submission" date="2021-02" db="EMBL/GenBank/DDBJ databases">
        <authorList>
            <person name="Nowell W R."/>
        </authorList>
    </citation>
    <scope>NUCLEOTIDE SEQUENCE</scope>
    <source>
        <strain evidence="3">Ploen Becks lab</strain>
    </source>
</reference>
<gene>
    <name evidence="3" type="ORF">OXX778_LOCUS6730</name>
</gene>
<protein>
    <recommendedName>
        <fullName evidence="2">WW domain-containing protein</fullName>
    </recommendedName>
</protein>
<dbReference type="SMART" id="SM00456">
    <property type="entry name" value="WW"/>
    <property type="match status" value="1"/>
</dbReference>
<organism evidence="3 4">
    <name type="scientific">Brachionus calyciflorus</name>
    <dbReference type="NCBI Taxonomy" id="104777"/>
    <lineage>
        <taxon>Eukaryota</taxon>
        <taxon>Metazoa</taxon>
        <taxon>Spiralia</taxon>
        <taxon>Gnathifera</taxon>
        <taxon>Rotifera</taxon>
        <taxon>Eurotatoria</taxon>
        <taxon>Monogononta</taxon>
        <taxon>Pseudotrocha</taxon>
        <taxon>Ploima</taxon>
        <taxon>Brachionidae</taxon>
        <taxon>Brachionus</taxon>
    </lineage>
</organism>
<dbReference type="PROSITE" id="PS50020">
    <property type="entry name" value="WW_DOMAIN_2"/>
    <property type="match status" value="1"/>
</dbReference>
<dbReference type="InterPro" id="IPR001202">
    <property type="entry name" value="WW_dom"/>
</dbReference>
<dbReference type="SUPFAM" id="SSF51045">
    <property type="entry name" value="WW domain"/>
    <property type="match status" value="1"/>
</dbReference>
<comment type="caution">
    <text evidence="3">The sequence shown here is derived from an EMBL/GenBank/DDBJ whole genome shotgun (WGS) entry which is preliminary data.</text>
</comment>
<accession>A0A813T6J2</accession>
<sequence length="195" mass="22965">MPLPPALLAKLAKRGILNNTENKEKTEIIKRRPVEEEEVIAESYDDKNEPKENSQPKNETSNKKFQPYPVMEKRRLRMLKIYPLPPNWVEVPDLNTDRYYYWNTETDQICWLSPSHPKAKIEFAKKSKQNEVEKPPVKETKRVDFSKMDDKETRHDDKYKPYKKKQKGDKDEIDPMDPASYSDIPRGKWSAGLDG</sequence>
<feature type="compositionally biased region" description="Basic and acidic residues" evidence="1">
    <location>
        <begin position="44"/>
        <end position="54"/>
    </location>
</feature>